<feature type="compositionally biased region" description="Basic and acidic residues" evidence="1">
    <location>
        <begin position="11"/>
        <end position="23"/>
    </location>
</feature>
<evidence type="ECO:0000256" key="1">
    <source>
        <dbReference type="SAM" id="MobiDB-lite"/>
    </source>
</evidence>
<evidence type="ECO:0000313" key="2">
    <source>
        <dbReference type="EMBL" id="MFC2974591.1"/>
    </source>
</evidence>
<organism evidence="2 3">
    <name type="scientific">Azotobacter bryophylli</name>
    <dbReference type="NCBI Taxonomy" id="1986537"/>
    <lineage>
        <taxon>Bacteria</taxon>
        <taxon>Pseudomonadati</taxon>
        <taxon>Pseudomonadota</taxon>
        <taxon>Gammaproteobacteria</taxon>
        <taxon>Pseudomonadales</taxon>
        <taxon>Pseudomonadaceae</taxon>
        <taxon>Azotobacter</taxon>
    </lineage>
</organism>
<dbReference type="EMBL" id="JBHRSJ010000035">
    <property type="protein sequence ID" value="MFC2974591.1"/>
    <property type="molecule type" value="Genomic_DNA"/>
</dbReference>
<sequence>MSLFDRLMDLSEADHGQHTETSKAGKPKPIPLEGHSVEPAASSRPENRGTSPAVRKRLFGNLIYAVVGETDLNEDGRSRQDIIREDVYRGDPVELRWQAGSHSMAVFVHGEQIGYLKPKAAERLSALIDLPSYSLESKVDWVYDKPGDRTALGVILDIAIYTIDRPAPAPLAILEREHA</sequence>
<feature type="region of interest" description="Disordered" evidence="1">
    <location>
        <begin position="11"/>
        <end position="52"/>
    </location>
</feature>
<reference evidence="3" key="1">
    <citation type="journal article" date="2019" name="Int. J. Syst. Evol. Microbiol.">
        <title>The Global Catalogue of Microorganisms (GCM) 10K type strain sequencing project: providing services to taxonomists for standard genome sequencing and annotation.</title>
        <authorList>
            <consortium name="The Broad Institute Genomics Platform"/>
            <consortium name="The Broad Institute Genome Sequencing Center for Infectious Disease"/>
            <person name="Wu L."/>
            <person name="Ma J."/>
        </authorList>
    </citation>
    <scope>NUCLEOTIDE SEQUENCE [LARGE SCALE GENOMIC DNA]</scope>
    <source>
        <strain evidence="3">KCTC 62195</strain>
    </source>
</reference>
<keyword evidence="3" id="KW-1185">Reference proteome</keyword>
<dbReference type="RefSeq" id="WP_377816842.1">
    <property type="nucleotide sequence ID" value="NZ_JBHRSJ010000035.1"/>
</dbReference>
<evidence type="ECO:0008006" key="4">
    <source>
        <dbReference type="Google" id="ProtNLM"/>
    </source>
</evidence>
<gene>
    <name evidence="2" type="ORF">ACFOJE_20570</name>
</gene>
<evidence type="ECO:0000313" key="3">
    <source>
        <dbReference type="Proteomes" id="UP001595457"/>
    </source>
</evidence>
<proteinExistence type="predicted"/>
<comment type="caution">
    <text evidence="2">The sequence shown here is derived from an EMBL/GenBank/DDBJ whole genome shotgun (WGS) entry which is preliminary data.</text>
</comment>
<name>A0ABV7B0Z2_9GAMM</name>
<protein>
    <recommendedName>
        <fullName evidence="4">HIRAN domain-containing protein</fullName>
    </recommendedName>
</protein>
<accession>A0ABV7B0Z2</accession>
<dbReference type="Proteomes" id="UP001595457">
    <property type="component" value="Unassembled WGS sequence"/>
</dbReference>